<accession>A0A6G1GYK1</accession>
<evidence type="ECO:0000256" key="1">
    <source>
        <dbReference type="ARBA" id="ARBA00012513"/>
    </source>
</evidence>
<gene>
    <name evidence="11" type="ORF">K402DRAFT_333469</name>
</gene>
<protein>
    <recommendedName>
        <fullName evidence="1">non-specific serine/threonine protein kinase</fullName>
        <ecNumber evidence="1">2.7.11.1</ecNumber>
    </recommendedName>
</protein>
<evidence type="ECO:0000256" key="8">
    <source>
        <dbReference type="ARBA" id="ARBA00048679"/>
    </source>
</evidence>
<sequence>MKSLLRAFSTVWRRPRSPSRPRAVQQAGIKTLNPADIIEEERLPHYHPSIFYPVRIGDVFKDQYKVLSKLGFGSNSTVWLCRDLIKDQYVALKVCISSPKPNREVEILKHLSSKTSDGGAHFVRSLQDSFEIQSSSGTHQCLVHEPLLASLYDLQCTLVPKNLTEDLLKTTLQQIFAGLHFLHFEAHIVHTATDLQAKNIMISCSDPSIFEEWDKAELDEPSPRKVDGERIVYQSRQFELRKYIRGVGRCLIADMGMAQIGKEHTGFIEPEIYRAPEVMLCMPWGPPADIWNIGVMTWDLFENEHLFSCGGNDRKLSNARILAQMIALLGPPPRDFLQRADETLAYWNHNGDWKDSADIPEYSFEDCEVYLDGEGRKQFLAFLRKMLCWEPEKRYSALELLQDEWLNT</sequence>
<dbReference type="AlphaFoldDB" id="A0A6G1GYK1"/>
<evidence type="ECO:0000256" key="6">
    <source>
        <dbReference type="ARBA" id="ARBA00022840"/>
    </source>
</evidence>
<dbReference type="SMART" id="SM00220">
    <property type="entry name" value="S_TKc"/>
    <property type="match status" value="1"/>
</dbReference>
<evidence type="ECO:0000256" key="4">
    <source>
        <dbReference type="ARBA" id="ARBA00022741"/>
    </source>
</evidence>
<dbReference type="PROSITE" id="PS50011">
    <property type="entry name" value="PROTEIN_KINASE_DOM"/>
    <property type="match status" value="1"/>
</dbReference>
<dbReference type="GO" id="GO:0005737">
    <property type="term" value="C:cytoplasm"/>
    <property type="evidence" value="ECO:0007669"/>
    <property type="project" value="TreeGrafter"/>
</dbReference>
<dbReference type="InterPro" id="IPR051334">
    <property type="entry name" value="SRPK"/>
</dbReference>
<comment type="catalytic activity">
    <reaction evidence="7">
        <text>L-threonyl-[protein] + ATP = O-phospho-L-threonyl-[protein] + ADP + H(+)</text>
        <dbReference type="Rhea" id="RHEA:46608"/>
        <dbReference type="Rhea" id="RHEA-COMP:11060"/>
        <dbReference type="Rhea" id="RHEA-COMP:11605"/>
        <dbReference type="ChEBI" id="CHEBI:15378"/>
        <dbReference type="ChEBI" id="CHEBI:30013"/>
        <dbReference type="ChEBI" id="CHEBI:30616"/>
        <dbReference type="ChEBI" id="CHEBI:61977"/>
        <dbReference type="ChEBI" id="CHEBI:456216"/>
        <dbReference type="EC" id="2.7.11.1"/>
    </reaction>
</comment>
<dbReference type="Proteomes" id="UP000800041">
    <property type="component" value="Unassembled WGS sequence"/>
</dbReference>
<keyword evidence="5 11" id="KW-0418">Kinase</keyword>
<keyword evidence="6 9" id="KW-0067">ATP-binding</keyword>
<evidence type="ECO:0000256" key="2">
    <source>
        <dbReference type="ARBA" id="ARBA00022527"/>
    </source>
</evidence>
<reference evidence="11" key="1">
    <citation type="journal article" date="2020" name="Stud. Mycol.">
        <title>101 Dothideomycetes genomes: a test case for predicting lifestyles and emergence of pathogens.</title>
        <authorList>
            <person name="Haridas S."/>
            <person name="Albert R."/>
            <person name="Binder M."/>
            <person name="Bloem J."/>
            <person name="Labutti K."/>
            <person name="Salamov A."/>
            <person name="Andreopoulos B."/>
            <person name="Baker S."/>
            <person name="Barry K."/>
            <person name="Bills G."/>
            <person name="Bluhm B."/>
            <person name="Cannon C."/>
            <person name="Castanera R."/>
            <person name="Culley D."/>
            <person name="Daum C."/>
            <person name="Ezra D."/>
            <person name="Gonzalez J."/>
            <person name="Henrissat B."/>
            <person name="Kuo A."/>
            <person name="Liang C."/>
            <person name="Lipzen A."/>
            <person name="Lutzoni F."/>
            <person name="Magnuson J."/>
            <person name="Mondo S."/>
            <person name="Nolan M."/>
            <person name="Ohm R."/>
            <person name="Pangilinan J."/>
            <person name="Park H.-J."/>
            <person name="Ramirez L."/>
            <person name="Alfaro M."/>
            <person name="Sun H."/>
            <person name="Tritt A."/>
            <person name="Yoshinaga Y."/>
            <person name="Zwiers L.-H."/>
            <person name="Turgeon B."/>
            <person name="Goodwin S."/>
            <person name="Spatafora J."/>
            <person name="Crous P."/>
            <person name="Grigoriev I."/>
        </authorList>
    </citation>
    <scope>NUCLEOTIDE SEQUENCE</scope>
    <source>
        <strain evidence="11">CBS 113979</strain>
    </source>
</reference>
<dbReference type="PROSITE" id="PS00107">
    <property type="entry name" value="PROTEIN_KINASE_ATP"/>
    <property type="match status" value="1"/>
</dbReference>
<dbReference type="PANTHER" id="PTHR47634">
    <property type="entry name" value="PROTEIN KINASE DOMAIN-CONTAINING PROTEIN-RELATED"/>
    <property type="match status" value="1"/>
</dbReference>
<keyword evidence="12" id="KW-1185">Reference proteome</keyword>
<dbReference type="InterPro" id="IPR011009">
    <property type="entry name" value="Kinase-like_dom_sf"/>
</dbReference>
<dbReference type="EC" id="2.7.11.1" evidence="1"/>
<dbReference type="GO" id="GO:0005634">
    <property type="term" value="C:nucleus"/>
    <property type="evidence" value="ECO:0007669"/>
    <property type="project" value="TreeGrafter"/>
</dbReference>
<evidence type="ECO:0000313" key="11">
    <source>
        <dbReference type="EMBL" id="KAF1985894.1"/>
    </source>
</evidence>
<dbReference type="GO" id="GO:0005524">
    <property type="term" value="F:ATP binding"/>
    <property type="evidence" value="ECO:0007669"/>
    <property type="project" value="UniProtKB-UniRule"/>
</dbReference>
<dbReference type="Gene3D" id="1.10.510.10">
    <property type="entry name" value="Transferase(Phosphotransferase) domain 1"/>
    <property type="match status" value="1"/>
</dbReference>
<dbReference type="GO" id="GO:0050684">
    <property type="term" value="P:regulation of mRNA processing"/>
    <property type="evidence" value="ECO:0007669"/>
    <property type="project" value="TreeGrafter"/>
</dbReference>
<dbReference type="InterPro" id="IPR017441">
    <property type="entry name" value="Protein_kinase_ATP_BS"/>
</dbReference>
<evidence type="ECO:0000259" key="10">
    <source>
        <dbReference type="PROSITE" id="PS50011"/>
    </source>
</evidence>
<keyword evidence="3" id="KW-0808">Transferase</keyword>
<dbReference type="OrthoDB" id="5979581at2759"/>
<dbReference type="GO" id="GO:0004674">
    <property type="term" value="F:protein serine/threonine kinase activity"/>
    <property type="evidence" value="ECO:0007669"/>
    <property type="project" value="UniProtKB-KW"/>
</dbReference>
<evidence type="ECO:0000256" key="5">
    <source>
        <dbReference type="ARBA" id="ARBA00022777"/>
    </source>
</evidence>
<evidence type="ECO:0000256" key="3">
    <source>
        <dbReference type="ARBA" id="ARBA00022679"/>
    </source>
</evidence>
<comment type="catalytic activity">
    <reaction evidence="8">
        <text>L-seryl-[protein] + ATP = O-phospho-L-seryl-[protein] + ADP + H(+)</text>
        <dbReference type="Rhea" id="RHEA:17989"/>
        <dbReference type="Rhea" id="RHEA-COMP:9863"/>
        <dbReference type="Rhea" id="RHEA-COMP:11604"/>
        <dbReference type="ChEBI" id="CHEBI:15378"/>
        <dbReference type="ChEBI" id="CHEBI:29999"/>
        <dbReference type="ChEBI" id="CHEBI:30616"/>
        <dbReference type="ChEBI" id="CHEBI:83421"/>
        <dbReference type="ChEBI" id="CHEBI:456216"/>
        <dbReference type="EC" id="2.7.11.1"/>
    </reaction>
</comment>
<organism evidence="11 12">
    <name type="scientific">Aulographum hederae CBS 113979</name>
    <dbReference type="NCBI Taxonomy" id="1176131"/>
    <lineage>
        <taxon>Eukaryota</taxon>
        <taxon>Fungi</taxon>
        <taxon>Dikarya</taxon>
        <taxon>Ascomycota</taxon>
        <taxon>Pezizomycotina</taxon>
        <taxon>Dothideomycetes</taxon>
        <taxon>Pleosporomycetidae</taxon>
        <taxon>Aulographales</taxon>
        <taxon>Aulographaceae</taxon>
    </lineage>
</organism>
<feature type="domain" description="Protein kinase" evidence="10">
    <location>
        <begin position="64"/>
        <end position="406"/>
    </location>
</feature>
<dbReference type="InterPro" id="IPR000719">
    <property type="entry name" value="Prot_kinase_dom"/>
</dbReference>
<dbReference type="EMBL" id="ML977159">
    <property type="protein sequence ID" value="KAF1985894.1"/>
    <property type="molecule type" value="Genomic_DNA"/>
</dbReference>
<evidence type="ECO:0000313" key="12">
    <source>
        <dbReference type="Proteomes" id="UP000800041"/>
    </source>
</evidence>
<name>A0A6G1GYK1_9PEZI</name>
<dbReference type="PANTHER" id="PTHR47634:SF9">
    <property type="entry name" value="PROTEIN KINASE DOMAIN-CONTAINING PROTEIN-RELATED"/>
    <property type="match status" value="1"/>
</dbReference>
<keyword evidence="2" id="KW-0723">Serine/threonine-protein kinase</keyword>
<proteinExistence type="predicted"/>
<evidence type="ECO:0000256" key="7">
    <source>
        <dbReference type="ARBA" id="ARBA00047899"/>
    </source>
</evidence>
<feature type="binding site" evidence="9">
    <location>
        <position position="93"/>
    </location>
    <ligand>
        <name>ATP</name>
        <dbReference type="ChEBI" id="CHEBI:30616"/>
    </ligand>
</feature>
<dbReference type="Pfam" id="PF00069">
    <property type="entry name" value="Pkinase"/>
    <property type="match status" value="1"/>
</dbReference>
<dbReference type="Gene3D" id="3.30.200.20">
    <property type="entry name" value="Phosphorylase Kinase, domain 1"/>
    <property type="match status" value="1"/>
</dbReference>
<dbReference type="GO" id="GO:0000245">
    <property type="term" value="P:spliceosomal complex assembly"/>
    <property type="evidence" value="ECO:0007669"/>
    <property type="project" value="TreeGrafter"/>
</dbReference>
<keyword evidence="4 9" id="KW-0547">Nucleotide-binding</keyword>
<evidence type="ECO:0000256" key="9">
    <source>
        <dbReference type="PROSITE-ProRule" id="PRU10141"/>
    </source>
</evidence>
<dbReference type="SUPFAM" id="SSF56112">
    <property type="entry name" value="Protein kinase-like (PK-like)"/>
    <property type="match status" value="1"/>
</dbReference>